<keyword evidence="1" id="KW-0472">Membrane</keyword>
<dbReference type="AlphaFoldDB" id="A0A1I6YY02"/>
<gene>
    <name evidence="2" type="ORF">SAMN04487904_103365</name>
</gene>
<keyword evidence="1" id="KW-0812">Transmembrane</keyword>
<dbReference type="RefSeq" id="WP_092975976.1">
    <property type="nucleotide sequence ID" value="NZ_FPAT01000003.1"/>
</dbReference>
<protein>
    <recommendedName>
        <fullName evidence="4">MYXO-CTERM domain-containing protein</fullName>
    </recommendedName>
</protein>
<dbReference type="Proteomes" id="UP000199165">
    <property type="component" value="Unassembled WGS sequence"/>
</dbReference>
<keyword evidence="3" id="KW-1185">Reference proteome</keyword>
<accession>A0A1I6YY02</accession>
<dbReference type="EMBL" id="FPAT01000003">
    <property type="protein sequence ID" value="SFT55294.1"/>
    <property type="molecule type" value="Genomic_DNA"/>
</dbReference>
<name>A0A1I6YY02_9ACTN</name>
<proteinExistence type="predicted"/>
<evidence type="ECO:0000313" key="3">
    <source>
        <dbReference type="Proteomes" id="UP000199165"/>
    </source>
</evidence>
<evidence type="ECO:0000256" key="1">
    <source>
        <dbReference type="SAM" id="Phobius"/>
    </source>
</evidence>
<organism evidence="2 3">
    <name type="scientific">Actinopolyspora righensis</name>
    <dbReference type="NCBI Taxonomy" id="995060"/>
    <lineage>
        <taxon>Bacteria</taxon>
        <taxon>Bacillati</taxon>
        <taxon>Actinomycetota</taxon>
        <taxon>Actinomycetes</taxon>
        <taxon>Actinopolysporales</taxon>
        <taxon>Actinopolysporaceae</taxon>
        <taxon>Actinopolyspora</taxon>
        <taxon>Actinopolyspora alba group</taxon>
    </lineage>
</organism>
<reference evidence="3" key="1">
    <citation type="submission" date="2016-10" db="EMBL/GenBank/DDBJ databases">
        <authorList>
            <person name="Varghese N."/>
            <person name="Submissions S."/>
        </authorList>
    </citation>
    <scope>NUCLEOTIDE SEQUENCE [LARGE SCALE GENOMIC DNA]</scope>
    <source>
        <strain evidence="3">DSM 45501</strain>
    </source>
</reference>
<evidence type="ECO:0008006" key="4">
    <source>
        <dbReference type="Google" id="ProtNLM"/>
    </source>
</evidence>
<feature type="transmembrane region" description="Helical" evidence="1">
    <location>
        <begin position="7"/>
        <end position="28"/>
    </location>
</feature>
<keyword evidence="1" id="KW-1133">Transmembrane helix</keyword>
<feature type="transmembrane region" description="Helical" evidence="1">
    <location>
        <begin position="34"/>
        <end position="52"/>
    </location>
</feature>
<evidence type="ECO:0000313" key="2">
    <source>
        <dbReference type="EMBL" id="SFT55294.1"/>
    </source>
</evidence>
<sequence length="64" mass="7144">MIKPVNVWEALMWGSLAVIPLCAVITAVVRRDPAGTWATLMSAMIVLIAAVGERRRLRQQRIQD</sequence>